<organism evidence="1 2">
    <name type="scientific">Popillia japonica</name>
    <name type="common">Japanese beetle</name>
    <dbReference type="NCBI Taxonomy" id="7064"/>
    <lineage>
        <taxon>Eukaryota</taxon>
        <taxon>Metazoa</taxon>
        <taxon>Ecdysozoa</taxon>
        <taxon>Arthropoda</taxon>
        <taxon>Hexapoda</taxon>
        <taxon>Insecta</taxon>
        <taxon>Pterygota</taxon>
        <taxon>Neoptera</taxon>
        <taxon>Endopterygota</taxon>
        <taxon>Coleoptera</taxon>
        <taxon>Polyphaga</taxon>
        <taxon>Scarabaeiformia</taxon>
        <taxon>Scarabaeidae</taxon>
        <taxon>Rutelinae</taxon>
        <taxon>Popillia</taxon>
    </lineage>
</organism>
<reference evidence="1 2" key="1">
    <citation type="journal article" date="2024" name="BMC Genomics">
        <title>De novo assembly and annotation of Popillia japonica's genome with initial clues to its potential as an invasive pest.</title>
        <authorList>
            <person name="Cucini C."/>
            <person name="Boschi S."/>
            <person name="Funari R."/>
            <person name="Cardaioli E."/>
            <person name="Iannotti N."/>
            <person name="Marturano G."/>
            <person name="Paoli F."/>
            <person name="Bruttini M."/>
            <person name="Carapelli A."/>
            <person name="Frati F."/>
            <person name="Nardi F."/>
        </authorList>
    </citation>
    <scope>NUCLEOTIDE SEQUENCE [LARGE SCALE GENOMIC DNA]</scope>
    <source>
        <strain evidence="1">DMR45628</strain>
    </source>
</reference>
<dbReference type="Proteomes" id="UP001458880">
    <property type="component" value="Unassembled WGS sequence"/>
</dbReference>
<proteinExistence type="predicted"/>
<dbReference type="AlphaFoldDB" id="A0AAW1HVQ4"/>
<protein>
    <submittedName>
        <fullName evidence="1">Uncharacterized protein</fullName>
    </submittedName>
</protein>
<comment type="caution">
    <text evidence="1">The sequence shown here is derived from an EMBL/GenBank/DDBJ whole genome shotgun (WGS) entry which is preliminary data.</text>
</comment>
<evidence type="ECO:0000313" key="2">
    <source>
        <dbReference type="Proteomes" id="UP001458880"/>
    </source>
</evidence>
<name>A0AAW1HVQ4_POPJA</name>
<sequence length="122" mass="13984">MSPEHVWLPPLSMCVSALATAYFSCWASLLLPSRILHCACLVLSSVISWLVSDRLAFQVCSYEALVRRRLHHLNKRQLRIKNKTSPSMLSADSPGLPYSRTSRIMQIRQDYLRPRRGTERGE</sequence>
<gene>
    <name evidence="1" type="ORF">QE152_g39052</name>
</gene>
<evidence type="ECO:0000313" key="1">
    <source>
        <dbReference type="EMBL" id="KAK9680489.1"/>
    </source>
</evidence>
<keyword evidence="2" id="KW-1185">Reference proteome</keyword>
<dbReference type="EMBL" id="JASPKY010000890">
    <property type="protein sequence ID" value="KAK9680489.1"/>
    <property type="molecule type" value="Genomic_DNA"/>
</dbReference>
<accession>A0AAW1HVQ4</accession>